<dbReference type="HOGENOM" id="CLU_1530689_0_0_0"/>
<evidence type="ECO:0000313" key="2">
    <source>
        <dbReference type="EMBL" id="AIA31047.1"/>
    </source>
</evidence>
<dbReference type="KEGG" id="lfp:Y981_10765"/>
<dbReference type="Proteomes" id="UP000027059">
    <property type="component" value="Chromosome"/>
</dbReference>
<feature type="transmembrane region" description="Helical" evidence="1">
    <location>
        <begin position="86"/>
        <end position="109"/>
    </location>
</feature>
<keyword evidence="1" id="KW-1133">Transmembrane helix</keyword>
<evidence type="ECO:0000256" key="1">
    <source>
        <dbReference type="SAM" id="Phobius"/>
    </source>
</evidence>
<protein>
    <recommendedName>
        <fullName evidence="4">Outer membrane protein beta-barrel domain-containing protein</fullName>
    </recommendedName>
</protein>
<name>A0A059Y0Q8_9BACT</name>
<dbReference type="SUPFAM" id="SSF56925">
    <property type="entry name" value="OMPA-like"/>
    <property type="match status" value="1"/>
</dbReference>
<evidence type="ECO:0000313" key="3">
    <source>
        <dbReference type="Proteomes" id="UP000027059"/>
    </source>
</evidence>
<dbReference type="RefSeq" id="WP_038506054.1">
    <property type="nucleotide sequence ID" value="NZ_CP007243.1"/>
</dbReference>
<dbReference type="InterPro" id="IPR011250">
    <property type="entry name" value="OMP/PagP_B-barrel"/>
</dbReference>
<sequence>MKTGIRVYLSTTLGFLLFLFAFSGISRASSGVLLSPGIALSDGKIGFGGQAKLFIVPNLGVETDAVWTPQICSDCRLAQTTLTENLFYWINPFSILSLYLTGGGGIGLFQLSSPQPRTSLLPVFDIGLGAVVWPGKHIGLEIENRWFFPAGGGIDGNPASRLDSNRLFAGIVLPL</sequence>
<dbReference type="OrthoDB" id="9897156at2"/>
<dbReference type="EMBL" id="CP007243">
    <property type="protein sequence ID" value="AIA31047.1"/>
    <property type="molecule type" value="Genomic_DNA"/>
</dbReference>
<reference evidence="2 3" key="2">
    <citation type="journal article" date="2015" name="Biomed. Res. Int.">
        <title>Effects of Arsenite Resistance on the Growth and Functional Gene Expression of Leptospirillum ferriphilum and Acidithiobacillus thiooxidans in Pure Culture and Coculture.</title>
        <authorList>
            <person name="Jiang H."/>
            <person name="Liang Y."/>
            <person name="Yin H."/>
            <person name="Xiao Y."/>
            <person name="Guo X."/>
            <person name="Xu Y."/>
            <person name="Hu Q."/>
            <person name="Liu H."/>
            <person name="Liu X."/>
        </authorList>
    </citation>
    <scope>NUCLEOTIDE SEQUENCE [LARGE SCALE GENOMIC DNA]</scope>
    <source>
        <strain evidence="2 3">YSK</strain>
    </source>
</reference>
<keyword evidence="3" id="KW-1185">Reference proteome</keyword>
<keyword evidence="1" id="KW-0812">Transmembrane</keyword>
<keyword evidence="1" id="KW-0472">Membrane</keyword>
<gene>
    <name evidence="2" type="ORF">Y981_10765</name>
</gene>
<accession>A0A059Y0Q8</accession>
<organism evidence="2 3">
    <name type="scientific">Leptospirillum ferriphilum YSK</name>
    <dbReference type="NCBI Taxonomy" id="1441628"/>
    <lineage>
        <taxon>Bacteria</taxon>
        <taxon>Pseudomonadati</taxon>
        <taxon>Nitrospirota</taxon>
        <taxon>Nitrospiria</taxon>
        <taxon>Nitrospirales</taxon>
        <taxon>Nitrospiraceae</taxon>
        <taxon>Leptospirillum</taxon>
    </lineage>
</organism>
<reference evidence="3" key="1">
    <citation type="submission" date="2014-02" db="EMBL/GenBank/DDBJ databases">
        <title>Complete genome sequence and comparative genomic analysis of the nitrogen-fixing bacterium Leptospirillum ferriphilum YSK.</title>
        <authorList>
            <person name="Guo X."/>
            <person name="Yin H."/>
            <person name="Liang Y."/>
            <person name="Hu Q."/>
            <person name="Ma L."/>
            <person name="Xiao Y."/>
            <person name="Zhang X."/>
            <person name="Qiu G."/>
            <person name="Liu X."/>
        </authorList>
    </citation>
    <scope>NUCLEOTIDE SEQUENCE [LARGE SCALE GENOMIC DNA]</scope>
    <source>
        <strain evidence="3">YSK</strain>
    </source>
</reference>
<evidence type="ECO:0008006" key="4">
    <source>
        <dbReference type="Google" id="ProtNLM"/>
    </source>
</evidence>
<dbReference type="AlphaFoldDB" id="A0A059Y0Q8"/>
<proteinExistence type="predicted"/>